<reference evidence="1" key="1">
    <citation type="submission" date="2020-11" db="EMBL/GenBank/DDBJ databases">
        <title>Antibiotic susceptibility profiles of Pediococcus pentosaceus from various origins and their implications for the safety assessment of strains with food-technology applications.</title>
        <authorList>
            <person name="Shani N."/>
            <person name="Oberhaensli S."/>
            <person name="Arias E."/>
        </authorList>
    </citation>
    <scope>NUCLEOTIDE SEQUENCE</scope>
    <source>
        <strain evidence="1">FAM 19164</strain>
    </source>
</reference>
<dbReference type="Proteomes" id="UP000743107">
    <property type="component" value="Unassembled WGS sequence"/>
</dbReference>
<name>A0AA40X823_PEDPE</name>
<evidence type="ECO:0008006" key="3">
    <source>
        <dbReference type="Google" id="ProtNLM"/>
    </source>
</evidence>
<protein>
    <recommendedName>
        <fullName evidence="3">Phage transcriptional regulator, ArpU family</fullName>
    </recommendedName>
</protein>
<dbReference type="AlphaFoldDB" id="A0AA40X823"/>
<evidence type="ECO:0000313" key="2">
    <source>
        <dbReference type="Proteomes" id="UP000743107"/>
    </source>
</evidence>
<sequence length="141" mass="16445">MDVMTLPKLNEKATGNQVKDFFRREYPRIARLAGKNPTELKSTNIDDMPRAPQYGNHVEDNVIEFSNNQLEYLRVVNAIKGCSMISQQIILYDLIQGYNVGWVSAALKYSPQRYNDLKKYAMNEFADTYEYWSGEDLHVYF</sequence>
<dbReference type="NCBIfam" id="TIGR01637">
    <property type="entry name" value="phage_arpU"/>
    <property type="match status" value="1"/>
</dbReference>
<dbReference type="InterPro" id="IPR006524">
    <property type="entry name" value="ArpU-like"/>
</dbReference>
<gene>
    <name evidence="1" type="ORF">ITQ97_01980</name>
</gene>
<dbReference type="EMBL" id="JADOFV010000001">
    <property type="protein sequence ID" value="MBF7126605.1"/>
    <property type="molecule type" value="Genomic_DNA"/>
</dbReference>
<dbReference type="RefSeq" id="WP_159254619.1">
    <property type="nucleotide sequence ID" value="NZ_CP115739.1"/>
</dbReference>
<comment type="caution">
    <text evidence="1">The sequence shown here is derived from an EMBL/GenBank/DDBJ whole genome shotgun (WGS) entry which is preliminary data.</text>
</comment>
<accession>A0AA40X823</accession>
<evidence type="ECO:0000313" key="1">
    <source>
        <dbReference type="EMBL" id="MBF7126605.1"/>
    </source>
</evidence>
<proteinExistence type="predicted"/>
<organism evidence="1 2">
    <name type="scientific">Pediococcus pentosaceus</name>
    <dbReference type="NCBI Taxonomy" id="1255"/>
    <lineage>
        <taxon>Bacteria</taxon>
        <taxon>Bacillati</taxon>
        <taxon>Bacillota</taxon>
        <taxon>Bacilli</taxon>
        <taxon>Lactobacillales</taxon>
        <taxon>Lactobacillaceae</taxon>
        <taxon>Pediococcus</taxon>
    </lineage>
</organism>